<protein>
    <submittedName>
        <fullName evidence="2">Predicted protein</fullName>
    </submittedName>
</protein>
<proteinExistence type="predicted"/>
<gene>
    <name evidence="2" type="ORF">PHYPADRAFT_104185</name>
</gene>
<dbReference type="EMBL" id="DS546779">
    <property type="protein sequence ID" value="EDQ48177.1"/>
    <property type="molecule type" value="Genomic_DNA"/>
</dbReference>
<dbReference type="AlphaFoldDB" id="A9U826"/>
<evidence type="ECO:0000256" key="1">
    <source>
        <dbReference type="SAM" id="MobiDB-lite"/>
    </source>
</evidence>
<feature type="region of interest" description="Disordered" evidence="1">
    <location>
        <begin position="1"/>
        <end position="26"/>
    </location>
</feature>
<feature type="non-terminal residue" evidence="2">
    <location>
        <position position="301"/>
    </location>
</feature>
<reference evidence="2" key="1">
    <citation type="journal article" date="2008" name="Science">
        <title>The Physcomitrella genome reveals evolutionary insights into the conquest of land by plants.</title>
        <authorList>
            <person name="Rensing S."/>
            <person name="Lang D."/>
            <person name="Zimmer A."/>
            <person name="Terry A."/>
            <person name="Salamov A."/>
            <person name="Shapiro H."/>
            <person name="Nishiyama T."/>
            <person name="Perroud P.-F."/>
            <person name="Lindquist E."/>
            <person name="Kamisugi Y."/>
            <person name="Tanahashi T."/>
            <person name="Sakakibara K."/>
            <person name="Fujita T."/>
            <person name="Oishi K."/>
            <person name="Shin-I T."/>
            <person name="Kuroki Y."/>
            <person name="Toyoda A."/>
            <person name="Suzuki Y."/>
            <person name="Hashimoto A."/>
            <person name="Yamaguchi K."/>
            <person name="Sugano A."/>
            <person name="Kohara Y."/>
            <person name="Fujiyama A."/>
            <person name="Anterola A."/>
            <person name="Aoki S."/>
            <person name="Ashton N."/>
            <person name="Barbazuk W.B."/>
            <person name="Barker E."/>
            <person name="Bennetzen J."/>
            <person name="Bezanilla M."/>
            <person name="Blankenship R."/>
            <person name="Cho S.H."/>
            <person name="Dutcher S."/>
            <person name="Estelle M."/>
            <person name="Fawcett J.A."/>
            <person name="Gundlach H."/>
            <person name="Hanada K."/>
            <person name="Heyl A."/>
            <person name="Hicks K.A."/>
            <person name="Hugh J."/>
            <person name="Lohr M."/>
            <person name="Mayer K."/>
            <person name="Melkozernov A."/>
            <person name="Murata T."/>
            <person name="Nelson D."/>
            <person name="Pils B."/>
            <person name="Prigge M."/>
            <person name="Reiss B."/>
            <person name="Renner T."/>
            <person name="Rombauts S."/>
            <person name="Rushton P."/>
            <person name="Sanderfoot A."/>
            <person name="Schween G."/>
            <person name="Shiu S.-H."/>
            <person name="Stueber K."/>
            <person name="Theodoulou F.L."/>
            <person name="Tu H."/>
            <person name="Van de Peer Y."/>
            <person name="Verrier P.J."/>
            <person name="Waters E."/>
            <person name="Wood A."/>
            <person name="Yang L."/>
            <person name="Cove D."/>
            <person name="Cuming A."/>
            <person name="Hasebe M."/>
            <person name="Lucas S."/>
            <person name="Mishler D.B."/>
            <person name="Reski R."/>
            <person name="Grigoriev I."/>
            <person name="Quatrano R.S."/>
            <person name="Boore J.L."/>
        </authorList>
    </citation>
    <scope>NUCLEOTIDE SEQUENCE [LARGE SCALE GENOMIC DNA]</scope>
</reference>
<organism>
    <name type="scientific">Physcomitrium patens</name>
    <name type="common">Spreading-leaved earth moss</name>
    <name type="synonym">Physcomitrella patens</name>
    <dbReference type="NCBI Taxonomy" id="3218"/>
    <lineage>
        <taxon>Eukaryota</taxon>
        <taxon>Viridiplantae</taxon>
        <taxon>Streptophyta</taxon>
        <taxon>Embryophyta</taxon>
        <taxon>Bryophyta</taxon>
        <taxon>Bryophytina</taxon>
        <taxon>Bryopsida</taxon>
        <taxon>Funariidae</taxon>
        <taxon>Funariales</taxon>
        <taxon>Funariaceae</taxon>
        <taxon>Physcomitrium</taxon>
    </lineage>
</organism>
<accession>A9U826</accession>
<evidence type="ECO:0000313" key="2">
    <source>
        <dbReference type="EMBL" id="EDQ48177.1"/>
    </source>
</evidence>
<dbReference type="HOGENOM" id="CLU_1451250_0_0_1"/>
<sequence>MALDRIPCHRDDQHHEQDREHGQQNAVDHRFRVVRFGQQVLKALQIERLGEGDGVPHNFRIALECGHEVKENRKEKDDGQNQGHDKHEHVVPFAPLFHHYNCTSLFRKNFTWMTRVNHGQHRAYGHRTGEQRKRHVPELLPPVRPVYGGGLRQIGGNALQAGEVNDHIITGRFPDRGQNDRYHRVFRTAQPIDHKRGQPNFIQYLIEDAEIVIQYDRPDKPHDHPAHQDGKIKDAAEQIAEPAHLIHHHRQQQGGHVLEDDERHRQNQRVLQRIVHPIAVPDLHEVGKSDVVNVAAHAIPG</sequence>
<name>A9U826_PHYPA</name>